<sequence>MPARRLVAAALVAVAAVPVVGTPAHAHGAPTSPLSRAAACGPEGGQAGSPACRAATASGAALREWDNIRVFGVDGKDRERIPDGELCSGGLSAYRGLDLARDDWPATELTAGARVTFRYRTTIPHEGTFRLYLTRANYDPSKRLRWADLERAPFIRVTDPPLRDGAYQFAGRLPQRTGRHLIYTVWQNSDSRDTYYSCSDVVFKEPAGRAGLGGPGRPPSPAAGAPAEEGTTEASPVAAGGGGPAGVRTSSESVTDGVPVAAVTDLDRAGWPVVGGAGAALTLLLAVVVAARLRRAGSIPVGRRCEVRNHRAGRRREW</sequence>
<comment type="caution">
    <text evidence="6">The sequence shown here is derived from an EMBL/GenBank/DDBJ whole genome shotgun (WGS) entry which is preliminary data.</text>
</comment>
<name>A0ABX0Z2E6_9ACTN</name>
<dbReference type="GO" id="GO:0004497">
    <property type="term" value="F:monooxygenase activity"/>
    <property type="evidence" value="ECO:0007669"/>
    <property type="project" value="UniProtKB-KW"/>
</dbReference>
<dbReference type="EMBL" id="JAATEO010000007">
    <property type="protein sequence ID" value="NJP31991.1"/>
    <property type="molecule type" value="Genomic_DNA"/>
</dbReference>
<dbReference type="PANTHER" id="PTHR34823:SF1">
    <property type="entry name" value="CHITIN-BINDING TYPE-4 DOMAIN-CONTAINING PROTEIN"/>
    <property type="match status" value="1"/>
</dbReference>
<accession>A0ABX0Z2E6</accession>
<keyword evidence="1 4" id="KW-0732">Signal</keyword>
<dbReference type="InterPro" id="IPR004302">
    <property type="entry name" value="Cellulose/chitin-bd_N"/>
</dbReference>
<feature type="signal peptide" evidence="4">
    <location>
        <begin position="1"/>
        <end position="26"/>
    </location>
</feature>
<feature type="region of interest" description="Disordered" evidence="2">
    <location>
        <begin position="209"/>
        <end position="255"/>
    </location>
</feature>
<dbReference type="PANTHER" id="PTHR34823">
    <property type="entry name" value="GLCNAC-BINDING PROTEIN A"/>
    <property type="match status" value="1"/>
</dbReference>
<evidence type="ECO:0000259" key="5">
    <source>
        <dbReference type="Pfam" id="PF03067"/>
    </source>
</evidence>
<dbReference type="InterPro" id="IPR051024">
    <property type="entry name" value="GlcNAc_Chitin_IntDeg"/>
</dbReference>
<evidence type="ECO:0000313" key="6">
    <source>
        <dbReference type="EMBL" id="NJP31991.1"/>
    </source>
</evidence>
<evidence type="ECO:0000256" key="4">
    <source>
        <dbReference type="SAM" id="SignalP"/>
    </source>
</evidence>
<protein>
    <submittedName>
        <fullName evidence="6">Lytic polysaccharide monooxygenase</fullName>
    </submittedName>
</protein>
<feature type="transmembrane region" description="Helical" evidence="3">
    <location>
        <begin position="269"/>
        <end position="293"/>
    </location>
</feature>
<dbReference type="InterPro" id="IPR014756">
    <property type="entry name" value="Ig_E-set"/>
</dbReference>
<feature type="region of interest" description="Disordered" evidence="2">
    <location>
        <begin position="23"/>
        <end position="47"/>
    </location>
</feature>
<feature type="chain" id="PRO_5046915016" evidence="4">
    <location>
        <begin position="27"/>
        <end position="318"/>
    </location>
</feature>
<evidence type="ECO:0000256" key="3">
    <source>
        <dbReference type="SAM" id="Phobius"/>
    </source>
</evidence>
<feature type="compositionally biased region" description="Low complexity" evidence="2">
    <location>
        <begin position="222"/>
        <end position="238"/>
    </location>
</feature>
<gene>
    <name evidence="6" type="ORF">HCJ94_08355</name>
</gene>
<keyword evidence="6" id="KW-0503">Monooxygenase</keyword>
<keyword evidence="3" id="KW-0472">Membrane</keyword>
<reference evidence="6 7" key="1">
    <citation type="submission" date="2020-03" db="EMBL/GenBank/DDBJ databases">
        <title>WGS of actinomycetes isolated from Thailand.</title>
        <authorList>
            <person name="Thawai C."/>
        </authorList>
    </citation>
    <scope>NUCLEOTIDE SEQUENCE [LARGE SCALE GENOMIC DNA]</scope>
    <source>
        <strain evidence="6 7">HSS6-12</strain>
    </source>
</reference>
<dbReference type="Pfam" id="PF03067">
    <property type="entry name" value="LPMO_10"/>
    <property type="match status" value="1"/>
</dbReference>
<evidence type="ECO:0000313" key="7">
    <source>
        <dbReference type="Proteomes" id="UP000783871"/>
    </source>
</evidence>
<keyword evidence="3" id="KW-0812">Transmembrane</keyword>
<evidence type="ECO:0000256" key="2">
    <source>
        <dbReference type="SAM" id="MobiDB-lite"/>
    </source>
</evidence>
<dbReference type="Gene3D" id="2.70.50.50">
    <property type="entry name" value="chitin-binding protein cbp21"/>
    <property type="match status" value="1"/>
</dbReference>
<keyword evidence="6" id="KW-0560">Oxidoreductase</keyword>
<proteinExistence type="predicted"/>
<dbReference type="CDD" id="cd21177">
    <property type="entry name" value="LPMO_AA10"/>
    <property type="match status" value="1"/>
</dbReference>
<dbReference type="SUPFAM" id="SSF81296">
    <property type="entry name" value="E set domains"/>
    <property type="match status" value="1"/>
</dbReference>
<keyword evidence="3" id="KW-1133">Transmembrane helix</keyword>
<organism evidence="6 7">
    <name type="scientific">Micromonospora thermarum</name>
    <dbReference type="NCBI Taxonomy" id="2720024"/>
    <lineage>
        <taxon>Bacteria</taxon>
        <taxon>Bacillati</taxon>
        <taxon>Actinomycetota</taxon>
        <taxon>Actinomycetes</taxon>
        <taxon>Micromonosporales</taxon>
        <taxon>Micromonosporaceae</taxon>
        <taxon>Micromonospora</taxon>
    </lineage>
</organism>
<dbReference type="RefSeq" id="WP_168000396.1">
    <property type="nucleotide sequence ID" value="NZ_JAATEO010000007.1"/>
</dbReference>
<keyword evidence="7" id="KW-1185">Reference proteome</keyword>
<feature type="domain" description="Chitin-binding type-4" evidence="5">
    <location>
        <begin position="27"/>
        <end position="201"/>
    </location>
</feature>
<evidence type="ECO:0000256" key="1">
    <source>
        <dbReference type="ARBA" id="ARBA00022729"/>
    </source>
</evidence>
<dbReference type="Proteomes" id="UP000783871">
    <property type="component" value="Unassembled WGS sequence"/>
</dbReference>